<accession>A0A388SBB9</accession>
<evidence type="ECO:0000313" key="2">
    <source>
        <dbReference type="Proteomes" id="UP000266091"/>
    </source>
</evidence>
<keyword evidence="2" id="KW-1185">Reference proteome</keyword>
<organism evidence="1 2">
    <name type="scientific">Mesosutterella multiformis</name>
    <dbReference type="NCBI Taxonomy" id="2259133"/>
    <lineage>
        <taxon>Bacteria</taxon>
        <taxon>Pseudomonadati</taxon>
        <taxon>Pseudomonadota</taxon>
        <taxon>Betaproteobacteria</taxon>
        <taxon>Burkholderiales</taxon>
        <taxon>Sutterellaceae</taxon>
        <taxon>Mesosutterella</taxon>
    </lineage>
</organism>
<protein>
    <submittedName>
        <fullName evidence="1">Uncharacterized protein</fullName>
    </submittedName>
</protein>
<sequence length="63" mass="7033">MAITSQTAPRLIRVRKRLTPVKSLRFGASVCFMDCLRYGRTTGARRLFTLVEGEGFLVMGAII</sequence>
<reference evidence="1 2" key="1">
    <citation type="journal article" date="2018" name="Int. J. Syst. Evol. Microbiol.">
        <title>Mesosutterella multiformis gen. nov., sp. nov., a member of the family Sutterellaceae and Sutterella megalosphaeroides sp. nov., isolated from human faeces.</title>
        <authorList>
            <person name="Sakamoto M."/>
            <person name="Ikeyama N."/>
            <person name="Kunihiro T."/>
            <person name="Iino T."/>
            <person name="Yuki M."/>
            <person name="Ohkuma M."/>
        </authorList>
    </citation>
    <scope>NUCLEOTIDE SEQUENCE [LARGE SCALE GENOMIC DNA]</scope>
    <source>
        <strain evidence="1 2">4NBBH2</strain>
    </source>
</reference>
<proteinExistence type="predicted"/>
<dbReference type="AlphaFoldDB" id="A0A388SBB9"/>
<gene>
    <name evidence="1" type="ORF">MESMUL_09760</name>
</gene>
<dbReference type="EMBL" id="BGZJ01000001">
    <property type="protein sequence ID" value="GBO93622.1"/>
    <property type="molecule type" value="Genomic_DNA"/>
</dbReference>
<comment type="caution">
    <text evidence="1">The sequence shown here is derived from an EMBL/GenBank/DDBJ whole genome shotgun (WGS) entry which is preliminary data.</text>
</comment>
<dbReference type="Proteomes" id="UP000266091">
    <property type="component" value="Unassembled WGS sequence"/>
</dbReference>
<name>A0A388SBB9_9BURK</name>
<evidence type="ECO:0000313" key="1">
    <source>
        <dbReference type="EMBL" id="GBO93622.1"/>
    </source>
</evidence>